<evidence type="ECO:0000256" key="4">
    <source>
        <dbReference type="ARBA" id="ARBA00038161"/>
    </source>
</evidence>
<feature type="compositionally biased region" description="Low complexity" evidence="5">
    <location>
        <begin position="638"/>
        <end position="656"/>
    </location>
</feature>
<evidence type="ECO:0000256" key="1">
    <source>
        <dbReference type="ARBA" id="ARBA00004496"/>
    </source>
</evidence>
<evidence type="ECO:0000256" key="2">
    <source>
        <dbReference type="ARBA" id="ARBA00022490"/>
    </source>
</evidence>
<dbReference type="GO" id="GO:0030018">
    <property type="term" value="C:Z disc"/>
    <property type="evidence" value="ECO:0007669"/>
    <property type="project" value="TreeGrafter"/>
</dbReference>
<gene>
    <name evidence="6" type="ORF">Bhyg_09382</name>
</gene>
<organism evidence="6 7">
    <name type="scientific">Pseudolycoriella hygida</name>
    <dbReference type="NCBI Taxonomy" id="35572"/>
    <lineage>
        <taxon>Eukaryota</taxon>
        <taxon>Metazoa</taxon>
        <taxon>Ecdysozoa</taxon>
        <taxon>Arthropoda</taxon>
        <taxon>Hexapoda</taxon>
        <taxon>Insecta</taxon>
        <taxon>Pterygota</taxon>
        <taxon>Neoptera</taxon>
        <taxon>Endopterygota</taxon>
        <taxon>Diptera</taxon>
        <taxon>Nematocera</taxon>
        <taxon>Sciaroidea</taxon>
        <taxon>Sciaridae</taxon>
        <taxon>Pseudolycoriella</taxon>
    </lineage>
</organism>
<feature type="compositionally biased region" description="Polar residues" evidence="5">
    <location>
        <begin position="724"/>
        <end position="742"/>
    </location>
</feature>
<accession>A0A9Q0S584</accession>
<dbReference type="GO" id="GO:0032233">
    <property type="term" value="P:positive regulation of actin filament bundle assembly"/>
    <property type="evidence" value="ECO:0007669"/>
    <property type="project" value="TreeGrafter"/>
</dbReference>
<feature type="compositionally biased region" description="Basic and acidic residues" evidence="5">
    <location>
        <begin position="491"/>
        <end position="501"/>
    </location>
</feature>
<keyword evidence="7" id="KW-1185">Reference proteome</keyword>
<feature type="compositionally biased region" description="Low complexity" evidence="5">
    <location>
        <begin position="749"/>
        <end position="762"/>
    </location>
</feature>
<dbReference type="PANTHER" id="PTHR24217:SF0">
    <property type="entry name" value="PDZ DOMAIN-CONTAINING PROTEIN"/>
    <property type="match status" value="1"/>
</dbReference>
<evidence type="ECO:0000256" key="3">
    <source>
        <dbReference type="ARBA" id="ARBA00022553"/>
    </source>
</evidence>
<evidence type="ECO:0000313" key="6">
    <source>
        <dbReference type="EMBL" id="KAJ6644413.1"/>
    </source>
</evidence>
<dbReference type="AlphaFoldDB" id="A0A9Q0S584"/>
<dbReference type="EMBL" id="WJQU01000002">
    <property type="protein sequence ID" value="KAJ6644413.1"/>
    <property type="molecule type" value="Genomic_DNA"/>
</dbReference>
<feature type="compositionally biased region" description="Polar residues" evidence="5">
    <location>
        <begin position="625"/>
        <end position="637"/>
    </location>
</feature>
<comment type="subcellular location">
    <subcellularLocation>
        <location evidence="1">Cytoplasm</location>
    </subcellularLocation>
</comment>
<proteinExistence type="inferred from homology"/>
<dbReference type="InterPro" id="IPR051976">
    <property type="entry name" value="Synaptopodin_domain"/>
</dbReference>
<dbReference type="GO" id="GO:0005634">
    <property type="term" value="C:nucleus"/>
    <property type="evidence" value="ECO:0007669"/>
    <property type="project" value="TreeGrafter"/>
</dbReference>
<feature type="region of interest" description="Disordered" evidence="5">
    <location>
        <begin position="625"/>
        <end position="762"/>
    </location>
</feature>
<feature type="region of interest" description="Disordered" evidence="5">
    <location>
        <begin position="483"/>
        <end position="502"/>
    </location>
</feature>
<evidence type="ECO:0000256" key="5">
    <source>
        <dbReference type="SAM" id="MobiDB-lite"/>
    </source>
</evidence>
<feature type="compositionally biased region" description="Low complexity" evidence="5">
    <location>
        <begin position="703"/>
        <end position="720"/>
    </location>
</feature>
<comment type="caution">
    <text evidence="6">The sequence shown here is derived from an EMBL/GenBank/DDBJ whole genome shotgun (WGS) entry which is preliminary data.</text>
</comment>
<feature type="compositionally biased region" description="Pro residues" evidence="5">
    <location>
        <begin position="349"/>
        <end position="359"/>
    </location>
</feature>
<reference evidence="6" key="1">
    <citation type="submission" date="2022-07" db="EMBL/GenBank/DDBJ databases">
        <authorList>
            <person name="Trinca V."/>
            <person name="Uliana J.V.C."/>
            <person name="Torres T.T."/>
            <person name="Ward R.J."/>
            <person name="Monesi N."/>
        </authorList>
    </citation>
    <scope>NUCLEOTIDE SEQUENCE</scope>
    <source>
        <strain evidence="6">HSMRA1968</strain>
        <tissue evidence="6">Whole embryos</tissue>
    </source>
</reference>
<dbReference type="OrthoDB" id="300641at2759"/>
<keyword evidence="3" id="KW-0597">Phosphoprotein</keyword>
<evidence type="ECO:0000313" key="7">
    <source>
        <dbReference type="Proteomes" id="UP001151699"/>
    </source>
</evidence>
<dbReference type="PANTHER" id="PTHR24217">
    <property type="entry name" value="PUTATIVE-RELATED"/>
    <property type="match status" value="1"/>
</dbReference>
<feature type="compositionally biased region" description="Polar residues" evidence="5">
    <location>
        <begin position="674"/>
        <end position="694"/>
    </location>
</feature>
<name>A0A9Q0S584_9DIPT</name>
<comment type="similarity">
    <text evidence="4">Belongs to the synaptopodin family.</text>
</comment>
<dbReference type="Proteomes" id="UP001151699">
    <property type="component" value="Chromosome B"/>
</dbReference>
<dbReference type="GO" id="GO:0015629">
    <property type="term" value="C:actin cytoskeleton"/>
    <property type="evidence" value="ECO:0007669"/>
    <property type="project" value="TreeGrafter"/>
</dbReference>
<protein>
    <submittedName>
        <fullName evidence="6">Uncharacterized protein</fullName>
    </submittedName>
</protein>
<sequence length="835" mass="94638">MYSHQRSFSTNQISSLFNRQSFDYNQSNSRFPNLQRSNSVIVSKRGFKPSDRFDPAKKEFLLQLSKKIWQRDATPGIQKSVDLQKIFTPAEDAEEIVPTKNRKLYASSAFFTPGLHPTVEDQVELARRISSSLCDSSNQQSKGQSMYVNRMKRSVKWVHEGEGQAEQQFNGHGADNSKENHEFQQRDKLPLKLVMDPRGQVQDLTTLQNCGVSIDSGMLSPDRCAELVTALYAPQGKGAELFAKRRKRSEKWIVDETTAATRSPSGASGAAYSPIPAYTDLGQQRVQQNIKLDQIQAKYSEPRVKLVKSPWEAALETGFANTAFEEPQSYQQDRGYSAPPPLQQQQPKQPDPYGTPPHQPYVQPSRPAQPKSSSNSLRDLAYKPSIPQGWNAPPPNLPSDVHSDQLSNSTTNFEYLAQNQFKQMEQNVEYKTQINQTDDKLSVQETNINGCFTNREMTEAKEVTRSETVELKRVQLKERSQEIRVTNGSRATDDLSNKENEENYDNDEYTKIPVKDLISTFEKQTRPVIRYKVREDKLPEPSRMTIGLNADATKLSETVSVCDERKQMTNLGDQFEQTKCNSYERNGTEFRDELVSSQNENSMNGNYVYTPPEIPLHVYGAPPTNNYLPPVQQPQYNASSYQAPPPSSLYSPYQPSTVSPPSTHYKPSPIAYSPPNQGINQNQSPTPFNPSPISNDKLAIFEQNQQYQSTQHQSRQTTRRPLTVPNTIVRNTSPQPYGSSPISKPIYGQQQKYPSQPPQQGQPITLYNNTSKNVYQSSQDNYSYQSSQFSSPKVSVNLDQCENYNRAARGWGQSRDYYRPITFSKPKVALPYSDF</sequence>
<feature type="region of interest" description="Disordered" evidence="5">
    <location>
        <begin position="327"/>
        <end position="406"/>
    </location>
</feature>
<dbReference type="GO" id="GO:0003779">
    <property type="term" value="F:actin binding"/>
    <property type="evidence" value="ECO:0007669"/>
    <property type="project" value="TreeGrafter"/>
</dbReference>
<keyword evidence="2" id="KW-0963">Cytoplasm</keyword>